<evidence type="ECO:0000256" key="2">
    <source>
        <dbReference type="PIRSR" id="PIRSR613078-1"/>
    </source>
</evidence>
<evidence type="ECO:0000313" key="5">
    <source>
        <dbReference type="Proteomes" id="UP000509579"/>
    </source>
</evidence>
<protein>
    <submittedName>
        <fullName evidence="4">Histidine phosphatase family protein</fullName>
    </submittedName>
</protein>
<dbReference type="Proteomes" id="UP000509579">
    <property type="component" value="Chromosome"/>
</dbReference>
<evidence type="ECO:0000256" key="3">
    <source>
        <dbReference type="PIRSR" id="PIRSR613078-2"/>
    </source>
</evidence>
<dbReference type="GO" id="GO:0045820">
    <property type="term" value="P:negative regulation of glycolytic process"/>
    <property type="evidence" value="ECO:0007669"/>
    <property type="project" value="TreeGrafter"/>
</dbReference>
<dbReference type="RefSeq" id="WP_175502649.1">
    <property type="nucleotide sequence ID" value="NZ_CAURQT010000002.1"/>
</dbReference>
<gene>
    <name evidence="4" type="ORF">HUK68_01730</name>
</gene>
<keyword evidence="1" id="KW-0378">Hydrolase</keyword>
<evidence type="ECO:0000256" key="1">
    <source>
        <dbReference type="ARBA" id="ARBA00022801"/>
    </source>
</evidence>
<organism evidence="4 5">
    <name type="scientific">Comamonas antarctica</name>
    <dbReference type="NCBI Taxonomy" id="2743470"/>
    <lineage>
        <taxon>Bacteria</taxon>
        <taxon>Pseudomonadati</taxon>
        <taxon>Pseudomonadota</taxon>
        <taxon>Betaproteobacteria</taxon>
        <taxon>Burkholderiales</taxon>
        <taxon>Comamonadaceae</taxon>
        <taxon>Comamonas</taxon>
    </lineage>
</organism>
<dbReference type="Pfam" id="PF00300">
    <property type="entry name" value="His_Phos_1"/>
    <property type="match status" value="1"/>
</dbReference>
<name>A0A6N1WYK0_9BURK</name>
<proteinExistence type="predicted"/>
<feature type="active site" description="Proton donor/acceptor" evidence="2">
    <location>
        <position position="84"/>
    </location>
</feature>
<feature type="binding site" evidence="3">
    <location>
        <position position="60"/>
    </location>
    <ligand>
        <name>substrate</name>
    </ligand>
</feature>
<dbReference type="PANTHER" id="PTHR46517:SF1">
    <property type="entry name" value="FRUCTOSE-2,6-BISPHOSPHATASE TIGAR"/>
    <property type="match status" value="1"/>
</dbReference>
<dbReference type="Gene3D" id="3.40.50.1240">
    <property type="entry name" value="Phosphoglycerate mutase-like"/>
    <property type="match status" value="1"/>
</dbReference>
<dbReference type="InterPro" id="IPR051695">
    <property type="entry name" value="Phosphoglycerate_Mutase"/>
</dbReference>
<accession>A0A6N1WYK0</accession>
<feature type="binding site" evidence="3">
    <location>
        <begin position="10"/>
        <end position="17"/>
    </location>
    <ligand>
        <name>substrate</name>
    </ligand>
</feature>
<feature type="active site" description="Tele-phosphohistidine intermediate" evidence="2">
    <location>
        <position position="11"/>
    </location>
</feature>
<dbReference type="SMART" id="SM00855">
    <property type="entry name" value="PGAM"/>
    <property type="match status" value="1"/>
</dbReference>
<dbReference type="PANTHER" id="PTHR46517">
    <property type="entry name" value="FRUCTOSE-2,6-BISPHOSPHATASE TIGAR"/>
    <property type="match status" value="1"/>
</dbReference>
<reference evidence="4 5" key="1">
    <citation type="submission" date="2020-06" db="EMBL/GenBank/DDBJ databases">
        <title>Acidovorax antarctica sp. nov., isolated from Corinth ice sheet soil, Antarctic Fields Peninsula.</title>
        <authorList>
            <person name="Xu Q."/>
            <person name="Peng F."/>
        </authorList>
    </citation>
    <scope>NUCLEOTIDE SEQUENCE [LARGE SCALE GENOMIC DNA]</scope>
    <source>
        <strain evidence="4 5">16-35-5</strain>
    </source>
</reference>
<dbReference type="GO" id="GO:0005829">
    <property type="term" value="C:cytosol"/>
    <property type="evidence" value="ECO:0007669"/>
    <property type="project" value="TreeGrafter"/>
</dbReference>
<evidence type="ECO:0000313" key="4">
    <source>
        <dbReference type="EMBL" id="QKV51718.1"/>
    </source>
</evidence>
<dbReference type="InterPro" id="IPR029033">
    <property type="entry name" value="His_PPase_superfam"/>
</dbReference>
<sequence>MQATRIIAIRHGETPWNASARLQGHQDIPLNELGLWQAEQAGRALVDEPVAQIYSSDLQRAYQTAEAVARATGAPLAADPGLRERSFGIYEGRTFAELEAELPEVAQRWRQRDPEFTPPGGESLRMLRERVRATVERLAARHAGELIVLTAHGGVLDTLYRLATGQELQAPRTFALGNAAINRLLWSPQGLGLVGWADTSHLENTARDEIC</sequence>
<dbReference type="GO" id="GO:0004331">
    <property type="term" value="F:fructose-2,6-bisphosphate 2-phosphatase activity"/>
    <property type="evidence" value="ECO:0007669"/>
    <property type="project" value="TreeGrafter"/>
</dbReference>
<dbReference type="InterPro" id="IPR013078">
    <property type="entry name" value="His_Pase_superF_clade-1"/>
</dbReference>
<dbReference type="SUPFAM" id="SSF53254">
    <property type="entry name" value="Phosphoglycerate mutase-like"/>
    <property type="match status" value="1"/>
</dbReference>
<dbReference type="CDD" id="cd07067">
    <property type="entry name" value="HP_PGM_like"/>
    <property type="match status" value="1"/>
</dbReference>
<dbReference type="AlphaFoldDB" id="A0A6N1WYK0"/>
<dbReference type="EMBL" id="CP054840">
    <property type="protein sequence ID" value="QKV51718.1"/>
    <property type="molecule type" value="Genomic_DNA"/>
</dbReference>
<dbReference type="GO" id="GO:0043456">
    <property type="term" value="P:regulation of pentose-phosphate shunt"/>
    <property type="evidence" value="ECO:0007669"/>
    <property type="project" value="TreeGrafter"/>
</dbReference>
<dbReference type="KEGG" id="aant:HUK68_01730"/>
<keyword evidence="5" id="KW-1185">Reference proteome</keyword>